<evidence type="ECO:0000256" key="2">
    <source>
        <dbReference type="ARBA" id="ARBA00022982"/>
    </source>
</evidence>
<dbReference type="Gene3D" id="3.40.30.10">
    <property type="entry name" value="Glutaredoxin"/>
    <property type="match status" value="1"/>
</dbReference>
<dbReference type="CDD" id="cd03419">
    <property type="entry name" value="GRX_GRXh_1_2_like"/>
    <property type="match status" value="1"/>
</dbReference>
<dbReference type="InterPro" id="IPR002109">
    <property type="entry name" value="Glutaredoxin"/>
</dbReference>
<dbReference type="NCBIfam" id="TIGR02180">
    <property type="entry name" value="GRX_euk"/>
    <property type="match status" value="1"/>
</dbReference>
<dbReference type="InterPro" id="IPR011767">
    <property type="entry name" value="GLR_AS"/>
</dbReference>
<comment type="caution">
    <text evidence="6">The sequence shown here is derived from an EMBL/GenBank/DDBJ whole genome shotgun (WGS) entry which is preliminary data.</text>
</comment>
<gene>
    <name evidence="6" type="ORF">PT974_04571</name>
</gene>
<evidence type="ECO:0000256" key="4">
    <source>
        <dbReference type="ARBA" id="ARBA00023284"/>
    </source>
</evidence>
<keyword evidence="2" id="KW-0249">Electron transport</keyword>
<dbReference type="PROSITE" id="PS51354">
    <property type="entry name" value="GLUTAREDOXIN_2"/>
    <property type="match status" value="1"/>
</dbReference>
<name>A0ABR0SVF7_9HYPO</name>
<evidence type="ECO:0000259" key="5">
    <source>
        <dbReference type="Pfam" id="PF00462"/>
    </source>
</evidence>
<keyword evidence="7" id="KW-1185">Reference proteome</keyword>
<dbReference type="InterPro" id="IPR011899">
    <property type="entry name" value="Glutaredoxin_euk/vir"/>
</dbReference>
<organism evidence="6 7">
    <name type="scientific">Cladobotryum mycophilum</name>
    <dbReference type="NCBI Taxonomy" id="491253"/>
    <lineage>
        <taxon>Eukaryota</taxon>
        <taxon>Fungi</taxon>
        <taxon>Dikarya</taxon>
        <taxon>Ascomycota</taxon>
        <taxon>Pezizomycotina</taxon>
        <taxon>Sordariomycetes</taxon>
        <taxon>Hypocreomycetidae</taxon>
        <taxon>Hypocreales</taxon>
        <taxon>Hypocreaceae</taxon>
        <taxon>Cladobotryum</taxon>
    </lineage>
</organism>
<proteinExistence type="predicted"/>
<evidence type="ECO:0000256" key="1">
    <source>
        <dbReference type="ARBA" id="ARBA00022448"/>
    </source>
</evidence>
<keyword evidence="4" id="KW-0676">Redox-active center</keyword>
<evidence type="ECO:0000313" key="7">
    <source>
        <dbReference type="Proteomes" id="UP001338125"/>
    </source>
</evidence>
<keyword evidence="3" id="KW-1015">Disulfide bond</keyword>
<feature type="domain" description="Glutaredoxin" evidence="5">
    <location>
        <begin position="35"/>
        <end position="97"/>
    </location>
</feature>
<dbReference type="SUPFAM" id="SSF52833">
    <property type="entry name" value="Thioredoxin-like"/>
    <property type="match status" value="1"/>
</dbReference>
<protein>
    <submittedName>
        <fullName evidence="6">Glutaredoxin</fullName>
    </submittedName>
</protein>
<dbReference type="EMBL" id="JAVFKD010000004">
    <property type="protein sequence ID" value="KAK5996143.1"/>
    <property type="molecule type" value="Genomic_DNA"/>
</dbReference>
<dbReference type="Pfam" id="PF00462">
    <property type="entry name" value="Glutaredoxin"/>
    <property type="match status" value="1"/>
</dbReference>
<keyword evidence="1" id="KW-0813">Transport</keyword>
<dbReference type="PRINTS" id="PR00160">
    <property type="entry name" value="GLUTAREDOXIN"/>
</dbReference>
<reference evidence="6 7" key="1">
    <citation type="submission" date="2024-01" db="EMBL/GenBank/DDBJ databases">
        <title>Complete genome of Cladobotryum mycophilum ATHUM6906.</title>
        <authorList>
            <person name="Christinaki A.C."/>
            <person name="Myridakis A.I."/>
            <person name="Kouvelis V.N."/>
        </authorList>
    </citation>
    <scope>NUCLEOTIDE SEQUENCE [LARGE SCALE GENOMIC DNA]</scope>
    <source>
        <strain evidence="6 7">ATHUM6906</strain>
    </source>
</reference>
<evidence type="ECO:0000313" key="6">
    <source>
        <dbReference type="EMBL" id="KAK5996143.1"/>
    </source>
</evidence>
<dbReference type="PANTHER" id="PTHR45694">
    <property type="entry name" value="GLUTAREDOXIN 2"/>
    <property type="match status" value="1"/>
</dbReference>
<dbReference type="PROSITE" id="PS00195">
    <property type="entry name" value="GLUTAREDOXIN_1"/>
    <property type="match status" value="1"/>
</dbReference>
<dbReference type="PANTHER" id="PTHR45694:SF18">
    <property type="entry name" value="GLUTAREDOXIN-1-RELATED"/>
    <property type="match status" value="1"/>
</dbReference>
<evidence type="ECO:0000256" key="3">
    <source>
        <dbReference type="ARBA" id="ARBA00023157"/>
    </source>
</evidence>
<accession>A0ABR0SVF7</accession>
<dbReference type="InterPro" id="IPR014025">
    <property type="entry name" value="Glutaredoxin_subgr"/>
</dbReference>
<dbReference type="Proteomes" id="UP001338125">
    <property type="component" value="Unassembled WGS sequence"/>
</dbReference>
<sequence>MNFIRSFFTASAARNPETLAMATEKVQTFIDNNAVVIFSKTWCPYCQQAKKTLDGVGAEYTAVELDNLKDGDAFQDALQDLYKQRSVPNIFIAKKHIGGNSDLQTLVKQGKLNGLLKDAGVL</sequence>
<dbReference type="InterPro" id="IPR036249">
    <property type="entry name" value="Thioredoxin-like_sf"/>
</dbReference>